<dbReference type="InterPro" id="IPR046796">
    <property type="entry name" value="Transposase_32_dom"/>
</dbReference>
<dbReference type="Pfam" id="PF20167">
    <property type="entry name" value="Transposase_32"/>
    <property type="match status" value="1"/>
</dbReference>
<organism evidence="2 3">
    <name type="scientific">Solanum tuberosum</name>
    <name type="common">Potato</name>
    <dbReference type="NCBI Taxonomy" id="4113"/>
    <lineage>
        <taxon>Eukaryota</taxon>
        <taxon>Viridiplantae</taxon>
        <taxon>Streptophyta</taxon>
        <taxon>Embryophyta</taxon>
        <taxon>Tracheophyta</taxon>
        <taxon>Spermatophyta</taxon>
        <taxon>Magnoliopsida</taxon>
        <taxon>eudicotyledons</taxon>
        <taxon>Gunneridae</taxon>
        <taxon>Pentapetalae</taxon>
        <taxon>asterids</taxon>
        <taxon>lamiids</taxon>
        <taxon>Solanales</taxon>
        <taxon>Solanaceae</taxon>
        <taxon>Solanoideae</taxon>
        <taxon>Solaneae</taxon>
        <taxon>Solanum</taxon>
    </lineage>
</organism>
<name>M1DCX0_SOLTU</name>
<dbReference type="HOGENOM" id="CLU_029307_4_0_1"/>
<dbReference type="Gramene" id="PGSC0003DMT400086974">
    <property type="protein sequence ID" value="PGSC0003DMT400086974"/>
    <property type="gene ID" value="PGSC0003DMG400036545"/>
</dbReference>
<dbReference type="GO" id="GO:0009579">
    <property type="term" value="C:thylakoid"/>
    <property type="evidence" value="ECO:0000318"/>
    <property type="project" value="GO_Central"/>
</dbReference>
<evidence type="ECO:0000259" key="1">
    <source>
        <dbReference type="Pfam" id="PF20167"/>
    </source>
</evidence>
<sequence length="192" mass="22319">MKSDFRKTKRILRYMEITIIGVSEAHFRAFLGSFHPLPVPEQAMVLAPPIQRPPPKSMNKLKTEGLRTILEEKRLSTYGVIDRYLEIMDCLKHHKFQIFTKLHGSYIPSWIREFYSSYNALIPQKKKQATTFKAVDYVVVRGRKVTCDSDDINKVLGMSTSINDHCQYLIRTEKLEKMKKWLAPLISDGTLK</sequence>
<protein>
    <recommendedName>
        <fullName evidence="1">Putative plant transposon protein domain-containing protein</fullName>
    </recommendedName>
</protein>
<proteinExistence type="predicted"/>
<dbReference type="PANTHER" id="PTHR33180:SF31">
    <property type="entry name" value="POLYPROTEIN PROTEIN"/>
    <property type="match status" value="1"/>
</dbReference>
<reference evidence="2" key="2">
    <citation type="submission" date="2015-06" db="UniProtKB">
        <authorList>
            <consortium name="EnsemblPlants"/>
        </authorList>
    </citation>
    <scope>IDENTIFICATION</scope>
    <source>
        <strain evidence="2">DM1-3 516 R44</strain>
    </source>
</reference>
<dbReference type="GO" id="GO:0009523">
    <property type="term" value="C:photosystem II"/>
    <property type="evidence" value="ECO:0000318"/>
    <property type="project" value="GO_Central"/>
</dbReference>
<accession>M1DCX0</accession>
<dbReference type="EnsemblPlants" id="PGSC0003DMT400086974">
    <property type="protein sequence ID" value="PGSC0003DMT400086974"/>
    <property type="gene ID" value="PGSC0003DMG400036545"/>
</dbReference>
<feature type="domain" description="Putative plant transposon protein" evidence="1">
    <location>
        <begin position="93"/>
        <end position="190"/>
    </location>
</feature>
<dbReference type="InParanoid" id="M1DCX0"/>
<keyword evidence="3" id="KW-1185">Reference proteome</keyword>
<dbReference type="AlphaFoldDB" id="M1DCX0"/>
<evidence type="ECO:0000313" key="3">
    <source>
        <dbReference type="Proteomes" id="UP000011115"/>
    </source>
</evidence>
<dbReference type="PaxDb" id="4113-PGSC0003DMT400086974"/>
<dbReference type="PANTHER" id="PTHR33180">
    <property type="entry name" value="PHOTOSYSTEM II CP43 REACTION CENTER PROTEIN"/>
    <property type="match status" value="1"/>
</dbReference>
<reference evidence="3" key="1">
    <citation type="journal article" date="2011" name="Nature">
        <title>Genome sequence and analysis of the tuber crop potato.</title>
        <authorList>
            <consortium name="The Potato Genome Sequencing Consortium"/>
        </authorList>
    </citation>
    <scope>NUCLEOTIDE SEQUENCE [LARGE SCALE GENOMIC DNA]</scope>
    <source>
        <strain evidence="3">cv. DM1-3 516 R44</strain>
    </source>
</reference>
<evidence type="ECO:0000313" key="2">
    <source>
        <dbReference type="EnsemblPlants" id="PGSC0003DMT400086974"/>
    </source>
</evidence>
<dbReference type="Proteomes" id="UP000011115">
    <property type="component" value="Unassembled WGS sequence"/>
</dbReference>